<evidence type="ECO:0000256" key="4">
    <source>
        <dbReference type="ARBA" id="ARBA00022723"/>
    </source>
</evidence>
<keyword evidence="5" id="KW-0378">Hydrolase</keyword>
<evidence type="ECO:0000313" key="11">
    <source>
        <dbReference type="Proteomes" id="UP000663869"/>
    </source>
</evidence>
<dbReference type="Pfam" id="PF00962">
    <property type="entry name" value="A_deaminase"/>
    <property type="match status" value="1"/>
</dbReference>
<dbReference type="Proteomes" id="UP000663869">
    <property type="component" value="Unassembled WGS sequence"/>
</dbReference>
<dbReference type="PANTHER" id="PTHR11409">
    <property type="entry name" value="ADENOSINE DEAMINASE"/>
    <property type="match status" value="1"/>
</dbReference>
<gene>
    <name evidence="9" type="ORF">FME351_LOCUS11509</name>
    <name evidence="10" type="ORF">TSG867_LOCUS17587</name>
</gene>
<evidence type="ECO:0000256" key="1">
    <source>
        <dbReference type="ARBA" id="ARBA00001947"/>
    </source>
</evidence>
<organism evidence="9 11">
    <name type="scientific">Rotaria socialis</name>
    <dbReference type="NCBI Taxonomy" id="392032"/>
    <lineage>
        <taxon>Eukaryota</taxon>
        <taxon>Metazoa</taxon>
        <taxon>Spiralia</taxon>
        <taxon>Gnathifera</taxon>
        <taxon>Rotifera</taxon>
        <taxon>Eurotatoria</taxon>
        <taxon>Bdelloidea</taxon>
        <taxon>Philodinida</taxon>
        <taxon>Philodinidae</taxon>
        <taxon>Rotaria</taxon>
    </lineage>
</organism>
<protein>
    <recommendedName>
        <fullName evidence="3">adenosine deaminase</fullName>
        <ecNumber evidence="3">3.5.4.4</ecNumber>
    </recommendedName>
</protein>
<feature type="domain" description="Adenosine deaminase" evidence="8">
    <location>
        <begin position="288"/>
        <end position="482"/>
    </location>
</feature>
<dbReference type="InterPro" id="IPR032466">
    <property type="entry name" value="Metal_Hydrolase"/>
</dbReference>
<dbReference type="SUPFAM" id="SSF51556">
    <property type="entry name" value="Metallo-dependent hydrolases"/>
    <property type="match status" value="1"/>
</dbReference>
<comment type="cofactor">
    <cofactor evidence="1">
        <name>Zn(2+)</name>
        <dbReference type="ChEBI" id="CHEBI:29105"/>
    </cofactor>
</comment>
<evidence type="ECO:0000256" key="2">
    <source>
        <dbReference type="ARBA" id="ARBA00006676"/>
    </source>
</evidence>
<keyword evidence="6" id="KW-0862">Zinc</keyword>
<dbReference type="InterPro" id="IPR001365">
    <property type="entry name" value="A_deaminase_dom"/>
</dbReference>
<proteinExistence type="inferred from homology"/>
<dbReference type="GO" id="GO:0043103">
    <property type="term" value="P:hypoxanthine salvage"/>
    <property type="evidence" value="ECO:0007669"/>
    <property type="project" value="TreeGrafter"/>
</dbReference>
<feature type="signal peptide" evidence="7">
    <location>
        <begin position="1"/>
        <end position="22"/>
    </location>
</feature>
<evidence type="ECO:0000256" key="5">
    <source>
        <dbReference type="ARBA" id="ARBA00022801"/>
    </source>
</evidence>
<dbReference type="GO" id="GO:0046103">
    <property type="term" value="P:inosine biosynthetic process"/>
    <property type="evidence" value="ECO:0007669"/>
    <property type="project" value="TreeGrafter"/>
</dbReference>
<evidence type="ECO:0000313" key="10">
    <source>
        <dbReference type="EMBL" id="CAF4458391.1"/>
    </source>
</evidence>
<keyword evidence="7" id="KW-0732">Signal</keyword>
<dbReference type="InterPro" id="IPR006330">
    <property type="entry name" value="Ado/ade_deaminase"/>
</dbReference>
<evidence type="ECO:0000256" key="3">
    <source>
        <dbReference type="ARBA" id="ARBA00012784"/>
    </source>
</evidence>
<comment type="similarity">
    <text evidence="2">Belongs to the metallo-dependent hydrolases superfamily. Adenosine and AMP deaminases family.</text>
</comment>
<feature type="chain" id="PRO_5035614161" description="adenosine deaminase" evidence="7">
    <location>
        <begin position="23"/>
        <end position="530"/>
    </location>
</feature>
<evidence type="ECO:0000256" key="7">
    <source>
        <dbReference type="SAM" id="SignalP"/>
    </source>
</evidence>
<evidence type="ECO:0000256" key="6">
    <source>
        <dbReference type="ARBA" id="ARBA00022833"/>
    </source>
</evidence>
<dbReference type="GO" id="GO:0006154">
    <property type="term" value="P:adenosine catabolic process"/>
    <property type="evidence" value="ECO:0007669"/>
    <property type="project" value="TreeGrafter"/>
</dbReference>
<dbReference type="AlphaFoldDB" id="A0A818C306"/>
<name>A0A818C306_9BILA</name>
<accession>A0A818C306</accession>
<dbReference type="Gene3D" id="3.20.20.140">
    <property type="entry name" value="Metal-dependent hydrolases"/>
    <property type="match status" value="1"/>
</dbReference>
<dbReference type="GO" id="GO:0004000">
    <property type="term" value="F:adenosine deaminase activity"/>
    <property type="evidence" value="ECO:0007669"/>
    <property type="project" value="TreeGrafter"/>
</dbReference>
<comment type="caution">
    <text evidence="9">The sequence shown here is derived from an EMBL/GenBank/DDBJ whole genome shotgun (WGS) entry which is preliminary data.</text>
</comment>
<dbReference type="EC" id="3.5.4.4" evidence="3"/>
<dbReference type="EMBL" id="CAJNYU010001318">
    <property type="protein sequence ID" value="CAF3427542.1"/>
    <property type="molecule type" value="Genomic_DNA"/>
</dbReference>
<dbReference type="GO" id="GO:0005829">
    <property type="term" value="C:cytosol"/>
    <property type="evidence" value="ECO:0007669"/>
    <property type="project" value="TreeGrafter"/>
</dbReference>
<sequence>MEMHLFVIFIYAVIFCIETNNAATLKSNKNIDATMEYYKRLIIGDTSKLSELNIFITNMPKGGDLHHHYSGSIYSETYLNWVARNNYCVYREDNQTLKIQKYKIETRVSNLTDSEKALCITVSEIYLDNDFYRALLKRWSTIDYSNHYHEQSPPSKQFFDTFDYFGPISNSYYNEGLMLLKNTAISENVQYIETMLKSGPSISVTDELNVKLNSLNSKSNDSEIDIALTAYFNMVVNDSNVNTIINNYVKMIDTSAAGINDGNFAIRFQSYVSRGSSPSQVFGSLFSAFSSAIRSDLIVGVNIVGPENGIVSMRDYTLHMKMFRFLKQRFPTVKLAMHAGELVFGLVPPEGLQFHIREAIEIAGASRIGHGIDIFYEHNAYELLEKMKQLNIVVEAVMSSNAFILGIENNAHPMLVYKAHGVPLVIATDDAAVSRSTLSNEYLIFSDRYRPSYLEIKALVYNSIHFAFLNESEKQKQLDNLNARFESFEAMIAKVASTLYDSSISSLSSTAEQAAWHMVLFFCLVCYLSN</sequence>
<dbReference type="PANTHER" id="PTHR11409:SF43">
    <property type="entry name" value="ADENOSINE DEAMINASE"/>
    <property type="match status" value="1"/>
</dbReference>
<dbReference type="GO" id="GO:0046872">
    <property type="term" value="F:metal ion binding"/>
    <property type="evidence" value="ECO:0007669"/>
    <property type="project" value="UniProtKB-KW"/>
</dbReference>
<evidence type="ECO:0000313" key="9">
    <source>
        <dbReference type="EMBL" id="CAF3427542.1"/>
    </source>
</evidence>
<evidence type="ECO:0000259" key="8">
    <source>
        <dbReference type="Pfam" id="PF00962"/>
    </source>
</evidence>
<reference evidence="9" key="1">
    <citation type="submission" date="2021-02" db="EMBL/GenBank/DDBJ databases">
        <authorList>
            <person name="Nowell W R."/>
        </authorList>
    </citation>
    <scope>NUCLEOTIDE SEQUENCE</scope>
</reference>
<dbReference type="Proteomes" id="UP000663862">
    <property type="component" value="Unassembled WGS sequence"/>
</dbReference>
<keyword evidence="4" id="KW-0479">Metal-binding</keyword>
<dbReference type="EMBL" id="CAJOBQ010001127">
    <property type="protein sequence ID" value="CAF4458391.1"/>
    <property type="molecule type" value="Genomic_DNA"/>
</dbReference>